<feature type="region of interest" description="Disordered" evidence="3">
    <location>
        <begin position="432"/>
        <end position="517"/>
    </location>
</feature>
<evidence type="ECO:0000256" key="2">
    <source>
        <dbReference type="ARBA" id="ARBA00023163"/>
    </source>
</evidence>
<evidence type="ECO:0000259" key="5">
    <source>
        <dbReference type="PROSITE" id="PS50888"/>
    </source>
</evidence>
<keyword evidence="7" id="KW-1185">Reference proteome</keyword>
<dbReference type="PANTHER" id="PTHR46807:SF7">
    <property type="entry name" value="BHLH DOMAIN-CONTAINING PROTEIN"/>
    <property type="match status" value="1"/>
</dbReference>
<dbReference type="GO" id="GO:0003700">
    <property type="term" value="F:DNA-binding transcription factor activity"/>
    <property type="evidence" value="ECO:0007669"/>
    <property type="project" value="InterPro"/>
</dbReference>
<dbReference type="Proteomes" id="UP000655225">
    <property type="component" value="Unassembled WGS sequence"/>
</dbReference>
<evidence type="ECO:0000256" key="4">
    <source>
        <dbReference type="SAM" id="SignalP"/>
    </source>
</evidence>
<protein>
    <recommendedName>
        <fullName evidence="5">BHLH domain-containing protein</fullName>
    </recommendedName>
</protein>
<feature type="domain" description="BHLH" evidence="5">
    <location>
        <begin position="502"/>
        <end position="557"/>
    </location>
</feature>
<feature type="compositionally biased region" description="Basic and acidic residues" evidence="3">
    <location>
        <begin position="502"/>
        <end position="517"/>
    </location>
</feature>
<feature type="region of interest" description="Disordered" evidence="3">
    <location>
        <begin position="644"/>
        <end position="676"/>
    </location>
</feature>
<feature type="region of interest" description="Disordered" evidence="3">
    <location>
        <begin position="218"/>
        <end position="237"/>
    </location>
</feature>
<dbReference type="OMA" id="CQNPVLG"/>
<dbReference type="InterPro" id="IPR044273">
    <property type="entry name" value="PIF3-like"/>
</dbReference>
<keyword evidence="2" id="KW-0804">Transcription</keyword>
<comment type="caution">
    <text evidence="6">The sequence shown here is derived from an EMBL/GenBank/DDBJ whole genome shotgun (WGS) entry which is preliminary data.</text>
</comment>
<proteinExistence type="predicted"/>
<keyword evidence="4" id="KW-0732">Signal</keyword>
<dbReference type="Gene3D" id="4.10.280.10">
    <property type="entry name" value="Helix-loop-helix DNA-binding domain"/>
    <property type="match status" value="1"/>
</dbReference>
<dbReference type="SUPFAM" id="SSF47459">
    <property type="entry name" value="HLH, helix-loop-helix DNA-binding domain"/>
    <property type="match status" value="1"/>
</dbReference>
<dbReference type="GO" id="GO:0046983">
    <property type="term" value="F:protein dimerization activity"/>
    <property type="evidence" value="ECO:0007669"/>
    <property type="project" value="InterPro"/>
</dbReference>
<dbReference type="OrthoDB" id="690068at2759"/>
<dbReference type="InterPro" id="IPR011598">
    <property type="entry name" value="bHLH_dom"/>
</dbReference>
<dbReference type="EMBL" id="JABCRI010000003">
    <property type="protein sequence ID" value="KAF8408710.1"/>
    <property type="molecule type" value="Genomic_DNA"/>
</dbReference>
<dbReference type="PROSITE" id="PS50888">
    <property type="entry name" value="BHLH"/>
    <property type="match status" value="1"/>
</dbReference>
<evidence type="ECO:0000256" key="1">
    <source>
        <dbReference type="ARBA" id="ARBA00023015"/>
    </source>
</evidence>
<name>A0A834ZJQ3_TETSI</name>
<evidence type="ECO:0000313" key="6">
    <source>
        <dbReference type="EMBL" id="KAF8408710.1"/>
    </source>
</evidence>
<feature type="chain" id="PRO_5032860025" description="BHLH domain-containing protein" evidence="4">
    <location>
        <begin position="29"/>
        <end position="676"/>
    </location>
</feature>
<evidence type="ECO:0000313" key="7">
    <source>
        <dbReference type="Proteomes" id="UP000655225"/>
    </source>
</evidence>
<reference evidence="6 7" key="1">
    <citation type="submission" date="2020-04" db="EMBL/GenBank/DDBJ databases">
        <title>Plant Genome Project.</title>
        <authorList>
            <person name="Zhang R.-G."/>
        </authorList>
    </citation>
    <scope>NUCLEOTIDE SEQUENCE [LARGE SCALE GENOMIC DNA]</scope>
    <source>
        <strain evidence="6">YNK0</strain>
        <tissue evidence="6">Leaf</tissue>
    </source>
</reference>
<organism evidence="6 7">
    <name type="scientific">Tetracentron sinense</name>
    <name type="common">Spur-leaf</name>
    <dbReference type="NCBI Taxonomy" id="13715"/>
    <lineage>
        <taxon>Eukaryota</taxon>
        <taxon>Viridiplantae</taxon>
        <taxon>Streptophyta</taxon>
        <taxon>Embryophyta</taxon>
        <taxon>Tracheophyta</taxon>
        <taxon>Spermatophyta</taxon>
        <taxon>Magnoliopsida</taxon>
        <taxon>Trochodendrales</taxon>
        <taxon>Trochodendraceae</taxon>
        <taxon>Tetracentron</taxon>
    </lineage>
</organism>
<dbReference type="AlphaFoldDB" id="A0A834ZJQ3"/>
<gene>
    <name evidence="6" type="ORF">HHK36_004774</name>
</gene>
<dbReference type="InterPro" id="IPR036638">
    <property type="entry name" value="HLH_DNA-bd_sf"/>
</dbReference>
<sequence>MLGRTGGLTFVLSSRAVWLSTIAAGVEAFCSKSPARDILRKGQEFAFGKLVVGNINFDELTQIFSYHFTHLNSLVLRWTRSISVADENLKRIKPFARSTTPTGVLLFQALSIIFFAAPKLKGRSDKNRPIILKRHSAKPTESREGAMVMGTFGFRMNMNHCVPDWYMEDDLLPVANQNKSTGPDHEFVELLWQNGQVVLHSQTNRKPGHMPNEVRQIQKPDQPTLRGGGSFGSSSNLTREDETASWIQYPHNDSLVKEFCSDFLYDLSTTGPIGVNKPIRQLEEEKYVKFGASEPTIRSQQPIFKQSCNLSSSEIPMPPPRLQIPDEAVKNQILGLSGRVVNFSHFSRPVMADLASSNGPIQGKGSNNMVGGEVGESSVMTVGSSHCGSNQVPNETDLSRASSNGVGAAGVSVMRPIKEDVQKMFLQCERTKMGTLEPTVTSSSGGSGGSSGKTSKHTTGTNSHKRKDRNADESECQSEDAQYESAEPKKQSQRSGSARKSRAAEVHNLSERRRRDRINEKMKALQELIPHCNKIMWMGSGMAPMMFPGVQNYMSRMGMGMGPPHLPSIHSPMHLPRVPLVDQAISGAPAPNQPTMCQNPVVNPVNFQNQMQNPDFAEQYARYMGFHHMQTAPQPMNMFNYGSQTVQQSHKLDPSSGSAGPINGVPTDKTTNGKLG</sequence>
<dbReference type="PANTHER" id="PTHR46807">
    <property type="entry name" value="TRANSCRIPTION FACTOR PIF3"/>
    <property type="match status" value="1"/>
</dbReference>
<feature type="region of interest" description="Disordered" evidence="3">
    <location>
        <begin position="381"/>
        <end position="405"/>
    </location>
</feature>
<feature type="signal peptide" evidence="4">
    <location>
        <begin position="1"/>
        <end position="28"/>
    </location>
</feature>
<accession>A0A834ZJQ3</accession>
<feature type="compositionally biased region" description="Acidic residues" evidence="3">
    <location>
        <begin position="473"/>
        <end position="482"/>
    </location>
</feature>
<dbReference type="Pfam" id="PF00010">
    <property type="entry name" value="HLH"/>
    <property type="match status" value="1"/>
</dbReference>
<evidence type="ECO:0000256" key="3">
    <source>
        <dbReference type="SAM" id="MobiDB-lite"/>
    </source>
</evidence>
<keyword evidence="1" id="KW-0805">Transcription regulation</keyword>